<dbReference type="Pfam" id="PF14111">
    <property type="entry name" value="DUF4283"/>
    <property type="match status" value="1"/>
</dbReference>
<reference evidence="2" key="1">
    <citation type="submission" date="2022-07" db="EMBL/GenBank/DDBJ databases">
        <authorList>
            <person name="Macas J."/>
            <person name="Novak P."/>
            <person name="Neumann P."/>
        </authorList>
    </citation>
    <scope>NUCLEOTIDE SEQUENCE</scope>
</reference>
<dbReference type="InterPro" id="IPR040256">
    <property type="entry name" value="At4g02000-like"/>
</dbReference>
<dbReference type="InterPro" id="IPR025558">
    <property type="entry name" value="DUF4283"/>
</dbReference>
<sequence>MGWKKQSNGEVSQARVTRSRFTILENDFPALLPGSITKKPAENTSAAKLAASVVENKLANVGGDLGAAPTTPLPGQITGKAVVIATPASPGISPATDTAVANKPSAIPATIPGQITLGIKPSGTNPQWAELFRDNRAPSKGIKLKYLPPGDEVVDLSNCVLPSMVLVWGFCLVGCFTGRFPGLEAIYELVNKWGVHCTLQSHKKGWVVFKFKNEHDRTKVFTEGPYNIFGRLLILKMLSDDFTFDDEAFLKVPIWVKFPNLPLNLWNEEAMSMIASKVGVPITTDKVTQEMSNYNFVRVLIEVDITLAPCLSFPIKLPSGKTFNQVVVYETFPNFCFHCKSYGHHPFICKELGWKKIDKVMIAGGVKKGGKPKKLLNQGWIPLTPLGQYLSRGRLSRLLRGSLLPARPGNLQARPGLLSRLLLRGLF</sequence>
<feature type="domain" description="DUF4283" evidence="1">
    <location>
        <begin position="167"/>
        <end position="245"/>
    </location>
</feature>
<dbReference type="PANTHER" id="PTHR31286">
    <property type="entry name" value="GLYCINE-RICH CELL WALL STRUCTURAL PROTEIN 1.8-LIKE"/>
    <property type="match status" value="1"/>
</dbReference>
<evidence type="ECO:0000313" key="2">
    <source>
        <dbReference type="EMBL" id="CAH9088978.1"/>
    </source>
</evidence>
<protein>
    <recommendedName>
        <fullName evidence="1">DUF4283 domain-containing protein</fullName>
    </recommendedName>
</protein>
<gene>
    <name evidence="2" type="ORF">CEURO_LOCUS10668</name>
</gene>
<keyword evidence="3" id="KW-1185">Reference proteome</keyword>
<proteinExistence type="predicted"/>
<accession>A0A9P0Z6N7</accession>
<dbReference type="OrthoDB" id="1939300at2759"/>
<name>A0A9P0Z6N7_CUSEU</name>
<dbReference type="AlphaFoldDB" id="A0A9P0Z6N7"/>
<dbReference type="EMBL" id="CAMAPE010000020">
    <property type="protein sequence ID" value="CAH9088978.1"/>
    <property type="molecule type" value="Genomic_DNA"/>
</dbReference>
<dbReference type="Proteomes" id="UP001152484">
    <property type="component" value="Unassembled WGS sequence"/>
</dbReference>
<organism evidence="2 3">
    <name type="scientific">Cuscuta europaea</name>
    <name type="common">European dodder</name>
    <dbReference type="NCBI Taxonomy" id="41803"/>
    <lineage>
        <taxon>Eukaryota</taxon>
        <taxon>Viridiplantae</taxon>
        <taxon>Streptophyta</taxon>
        <taxon>Embryophyta</taxon>
        <taxon>Tracheophyta</taxon>
        <taxon>Spermatophyta</taxon>
        <taxon>Magnoliopsida</taxon>
        <taxon>eudicotyledons</taxon>
        <taxon>Gunneridae</taxon>
        <taxon>Pentapetalae</taxon>
        <taxon>asterids</taxon>
        <taxon>lamiids</taxon>
        <taxon>Solanales</taxon>
        <taxon>Convolvulaceae</taxon>
        <taxon>Cuscuteae</taxon>
        <taxon>Cuscuta</taxon>
        <taxon>Cuscuta subgen. Cuscuta</taxon>
    </lineage>
</organism>
<evidence type="ECO:0000313" key="3">
    <source>
        <dbReference type="Proteomes" id="UP001152484"/>
    </source>
</evidence>
<comment type="caution">
    <text evidence="2">The sequence shown here is derived from an EMBL/GenBank/DDBJ whole genome shotgun (WGS) entry which is preliminary data.</text>
</comment>
<dbReference type="PANTHER" id="PTHR31286:SF168">
    <property type="entry name" value="DUF4283 DOMAIN-CONTAINING PROTEIN"/>
    <property type="match status" value="1"/>
</dbReference>
<evidence type="ECO:0000259" key="1">
    <source>
        <dbReference type="Pfam" id="PF14111"/>
    </source>
</evidence>